<organism evidence="1">
    <name type="scientific">Thermorudis sp</name>
    <dbReference type="NCBI Taxonomy" id="1969470"/>
    <lineage>
        <taxon>Bacteria</taxon>
        <taxon>Pseudomonadati</taxon>
        <taxon>Thermomicrobiota</taxon>
        <taxon>Thermomicrobia</taxon>
        <taxon>Thermomicrobia incertae sedis</taxon>
        <taxon>Thermorudis</taxon>
    </lineage>
</organism>
<dbReference type="EMBL" id="DSID01000694">
    <property type="protein sequence ID" value="HEX71396.1"/>
    <property type="molecule type" value="Genomic_DNA"/>
</dbReference>
<sequence>MLGSGTTVAATAARFDWSRAGHIFRAAPGHVSPVTQASRARFAQLFEKVGSNPANARPDFPLPQGAVQAGVHAYTQTFRSGKQVWVYVRNGLIQDAGVNRPGALR</sequence>
<gene>
    <name evidence="1" type="ORF">ENP13_09170</name>
</gene>
<comment type="caution">
    <text evidence="1">The sequence shown here is derived from an EMBL/GenBank/DDBJ whole genome shotgun (WGS) entry which is preliminary data.</text>
</comment>
<accession>A0A7C3AMV2</accession>
<protein>
    <submittedName>
        <fullName evidence="1">Uncharacterized protein</fullName>
    </submittedName>
</protein>
<dbReference type="AlphaFoldDB" id="A0A7C3AMV2"/>
<evidence type="ECO:0000313" key="1">
    <source>
        <dbReference type="EMBL" id="HEX71396.1"/>
    </source>
</evidence>
<proteinExistence type="predicted"/>
<reference evidence="1" key="1">
    <citation type="journal article" date="2020" name="mSystems">
        <title>Genome- and Community-Level Interaction Insights into Carbon Utilization and Element Cycling Functions of Hydrothermarchaeota in Hydrothermal Sediment.</title>
        <authorList>
            <person name="Zhou Z."/>
            <person name="Liu Y."/>
            <person name="Xu W."/>
            <person name="Pan J."/>
            <person name="Luo Z.H."/>
            <person name="Li M."/>
        </authorList>
    </citation>
    <scope>NUCLEOTIDE SEQUENCE [LARGE SCALE GENOMIC DNA]</scope>
    <source>
        <strain evidence="1">SpSt-192</strain>
    </source>
</reference>
<name>A0A7C3AMV2_9BACT</name>